<dbReference type="SMART" id="SM00020">
    <property type="entry name" value="Tryp_SPc"/>
    <property type="match status" value="1"/>
</dbReference>
<dbReference type="GO" id="GO:0005615">
    <property type="term" value="C:extracellular space"/>
    <property type="evidence" value="ECO:0000318"/>
    <property type="project" value="GO_Central"/>
</dbReference>
<sequence>MLPQLFLAVFAASVCSQTIPENPCPEFFTYRQERGVFFGEINVPYDGSKNLNLAVNISMVGLYQNLKLRLELLTPADQILSAQYLKYRVNFPFQNVVPRITQIAFNGRIFCYGSSEQVSMKGVTNLWSNIVYRINQYTYNIQSGFKEPISSNNLNQYNNEPMNNPFIHPTTETTTTTTTTCPTIQDNCGIANDIQTLVLKGEKTIENEYPWLVAMFHRQGVSYEFQCTGNLITDRHVLTAGHCVWYYKAPLIDKSDILLVLGRSDISHWASAGALIRTASQVTPHPNYKQYSGHCDLAIIKMNEEVIFKPTIRPICLWTGDTDLKTFAGVRGVVAGWGKSSEGRHVVATPRKVAMPAVSQETCLRSHANFRNLTSDMTFCAGNRDGSGPCNGDSGAGFMVKKEGRWYLRGVVSTAIKKEDFSCDLNEFVVFSDVGKLREWVKGVVGAGLLK</sequence>
<evidence type="ECO:0000256" key="2">
    <source>
        <dbReference type="ARBA" id="ARBA00022525"/>
    </source>
</evidence>
<dbReference type="InterPro" id="IPR043504">
    <property type="entry name" value="Peptidase_S1_PA_chymotrypsin"/>
</dbReference>
<keyword evidence="4 9" id="KW-0732">Signal</keyword>
<evidence type="ECO:0000256" key="6">
    <source>
        <dbReference type="ARBA" id="ARBA00022825"/>
    </source>
</evidence>
<feature type="domain" description="Peptidase S1" evidence="10">
    <location>
        <begin position="198"/>
        <end position="446"/>
    </location>
</feature>
<reference evidence="11 12" key="2">
    <citation type="journal article" date="2010" name="Nucleic Acids Res.">
        <title>BeetleBase in 2010: revisions to provide comprehensive genomic information for Tribolium castaneum.</title>
        <authorList>
            <person name="Kim H.S."/>
            <person name="Murphy T."/>
            <person name="Xia J."/>
            <person name="Caragea D."/>
            <person name="Park Y."/>
            <person name="Beeman R.W."/>
            <person name="Lorenzen M.D."/>
            <person name="Butcher S."/>
            <person name="Manak J.R."/>
            <person name="Brown S.J."/>
        </authorList>
    </citation>
    <scope>GENOME REANNOTATION</scope>
    <source>
        <strain evidence="11 12">Georgia GA2</strain>
    </source>
</reference>
<keyword evidence="12" id="KW-1185">Reference proteome</keyword>
<accession>A0A139WGV8</accession>
<dbReference type="Proteomes" id="UP000007266">
    <property type="component" value="Linkage group 6"/>
</dbReference>
<dbReference type="PROSITE" id="PS50240">
    <property type="entry name" value="TRYPSIN_DOM"/>
    <property type="match status" value="1"/>
</dbReference>
<reference evidence="11 12" key="1">
    <citation type="journal article" date="2008" name="Nature">
        <title>The genome of the model beetle and pest Tribolium castaneum.</title>
        <authorList>
            <consortium name="Tribolium Genome Sequencing Consortium"/>
            <person name="Richards S."/>
            <person name="Gibbs R.A."/>
            <person name="Weinstock G.M."/>
            <person name="Brown S.J."/>
            <person name="Denell R."/>
            <person name="Beeman R.W."/>
            <person name="Gibbs R."/>
            <person name="Beeman R.W."/>
            <person name="Brown S.J."/>
            <person name="Bucher G."/>
            <person name="Friedrich M."/>
            <person name="Grimmelikhuijzen C.J."/>
            <person name="Klingler M."/>
            <person name="Lorenzen M."/>
            <person name="Richards S."/>
            <person name="Roth S."/>
            <person name="Schroder R."/>
            <person name="Tautz D."/>
            <person name="Zdobnov E.M."/>
            <person name="Muzny D."/>
            <person name="Gibbs R.A."/>
            <person name="Weinstock G.M."/>
            <person name="Attaway T."/>
            <person name="Bell S."/>
            <person name="Buhay C.J."/>
            <person name="Chandrabose M.N."/>
            <person name="Chavez D."/>
            <person name="Clerk-Blankenburg K.P."/>
            <person name="Cree A."/>
            <person name="Dao M."/>
            <person name="Davis C."/>
            <person name="Chacko J."/>
            <person name="Dinh H."/>
            <person name="Dugan-Rocha S."/>
            <person name="Fowler G."/>
            <person name="Garner T.T."/>
            <person name="Garnes J."/>
            <person name="Gnirke A."/>
            <person name="Hawes A."/>
            <person name="Hernandez J."/>
            <person name="Hines S."/>
            <person name="Holder M."/>
            <person name="Hume J."/>
            <person name="Jhangiani S.N."/>
            <person name="Joshi V."/>
            <person name="Khan Z.M."/>
            <person name="Jackson L."/>
            <person name="Kovar C."/>
            <person name="Kowis A."/>
            <person name="Lee S."/>
            <person name="Lewis L.R."/>
            <person name="Margolis J."/>
            <person name="Morgan M."/>
            <person name="Nazareth L.V."/>
            <person name="Nguyen N."/>
            <person name="Okwuonu G."/>
            <person name="Parker D."/>
            <person name="Richards S."/>
            <person name="Ruiz S.J."/>
            <person name="Santibanez J."/>
            <person name="Savard J."/>
            <person name="Scherer S.E."/>
            <person name="Schneider B."/>
            <person name="Sodergren E."/>
            <person name="Tautz D."/>
            <person name="Vattahil S."/>
            <person name="Villasana D."/>
            <person name="White C.S."/>
            <person name="Wright R."/>
            <person name="Park Y."/>
            <person name="Beeman R.W."/>
            <person name="Lord J."/>
            <person name="Oppert B."/>
            <person name="Lorenzen M."/>
            <person name="Brown S."/>
            <person name="Wang L."/>
            <person name="Savard J."/>
            <person name="Tautz D."/>
            <person name="Richards S."/>
            <person name="Weinstock G."/>
            <person name="Gibbs R.A."/>
            <person name="Liu Y."/>
            <person name="Worley K."/>
            <person name="Weinstock G."/>
            <person name="Elsik C.G."/>
            <person name="Reese J.T."/>
            <person name="Elhaik E."/>
            <person name="Landan G."/>
            <person name="Graur D."/>
            <person name="Arensburger P."/>
            <person name="Atkinson P."/>
            <person name="Beeman R.W."/>
            <person name="Beidler J."/>
            <person name="Brown S.J."/>
            <person name="Demuth J.P."/>
            <person name="Drury D.W."/>
            <person name="Du Y.Z."/>
            <person name="Fujiwara H."/>
            <person name="Lorenzen M."/>
            <person name="Maselli V."/>
            <person name="Osanai M."/>
            <person name="Park Y."/>
            <person name="Robertson H.M."/>
            <person name="Tu Z."/>
            <person name="Wang J.J."/>
            <person name="Wang S."/>
            <person name="Richards S."/>
            <person name="Song H."/>
            <person name="Zhang L."/>
            <person name="Sodergren E."/>
            <person name="Werner D."/>
            <person name="Stanke M."/>
            <person name="Morgenstern B."/>
            <person name="Solovyev V."/>
            <person name="Kosarev P."/>
            <person name="Brown G."/>
            <person name="Chen H.C."/>
            <person name="Ermolaeva O."/>
            <person name="Hlavina W."/>
            <person name="Kapustin Y."/>
            <person name="Kiryutin B."/>
            <person name="Kitts P."/>
            <person name="Maglott D."/>
            <person name="Pruitt K."/>
            <person name="Sapojnikov V."/>
            <person name="Souvorov A."/>
            <person name="Mackey A.J."/>
            <person name="Waterhouse R.M."/>
            <person name="Wyder S."/>
            <person name="Zdobnov E.M."/>
            <person name="Zdobnov E.M."/>
            <person name="Wyder S."/>
            <person name="Kriventseva E.V."/>
            <person name="Kadowaki T."/>
            <person name="Bork P."/>
            <person name="Aranda M."/>
            <person name="Bao R."/>
            <person name="Beermann A."/>
            <person name="Berns N."/>
            <person name="Bolognesi R."/>
            <person name="Bonneton F."/>
            <person name="Bopp D."/>
            <person name="Brown S.J."/>
            <person name="Bucher G."/>
            <person name="Butts T."/>
            <person name="Chaumot A."/>
            <person name="Denell R.E."/>
            <person name="Ferrier D.E."/>
            <person name="Friedrich M."/>
            <person name="Gordon C.M."/>
            <person name="Jindra M."/>
            <person name="Klingler M."/>
            <person name="Lan Q."/>
            <person name="Lattorff H.M."/>
            <person name="Laudet V."/>
            <person name="von Levetsow C."/>
            <person name="Liu Z."/>
            <person name="Lutz R."/>
            <person name="Lynch J.A."/>
            <person name="da Fonseca R.N."/>
            <person name="Posnien N."/>
            <person name="Reuter R."/>
            <person name="Roth S."/>
            <person name="Savard J."/>
            <person name="Schinko J.B."/>
            <person name="Schmitt C."/>
            <person name="Schoppmeier M."/>
            <person name="Schroder R."/>
            <person name="Shippy T.D."/>
            <person name="Simonnet F."/>
            <person name="Marques-Souza H."/>
            <person name="Tautz D."/>
            <person name="Tomoyasu Y."/>
            <person name="Trauner J."/>
            <person name="Van der Zee M."/>
            <person name="Vervoort M."/>
            <person name="Wittkopp N."/>
            <person name="Wimmer E.A."/>
            <person name="Yang X."/>
            <person name="Jones A.K."/>
            <person name="Sattelle D.B."/>
            <person name="Ebert P.R."/>
            <person name="Nelson D."/>
            <person name="Scott J.G."/>
            <person name="Beeman R.W."/>
            <person name="Muthukrishnan S."/>
            <person name="Kramer K.J."/>
            <person name="Arakane Y."/>
            <person name="Beeman R.W."/>
            <person name="Zhu Q."/>
            <person name="Hogenkamp D."/>
            <person name="Dixit R."/>
            <person name="Oppert B."/>
            <person name="Jiang H."/>
            <person name="Zou Z."/>
            <person name="Marshall J."/>
            <person name="Elpidina E."/>
            <person name="Vinokurov K."/>
            <person name="Oppert C."/>
            <person name="Zou Z."/>
            <person name="Evans J."/>
            <person name="Lu Z."/>
            <person name="Zhao P."/>
            <person name="Sumathipala N."/>
            <person name="Altincicek B."/>
            <person name="Vilcinskas A."/>
            <person name="Williams M."/>
            <person name="Hultmark D."/>
            <person name="Hetru C."/>
            <person name="Jiang H."/>
            <person name="Grimmelikhuijzen C.J."/>
            <person name="Hauser F."/>
            <person name="Cazzamali G."/>
            <person name="Williamson M."/>
            <person name="Park Y."/>
            <person name="Li B."/>
            <person name="Tanaka Y."/>
            <person name="Predel R."/>
            <person name="Neupert S."/>
            <person name="Schachtner J."/>
            <person name="Verleyen P."/>
            <person name="Raible F."/>
            <person name="Bork P."/>
            <person name="Friedrich M."/>
            <person name="Walden K.K."/>
            <person name="Robertson H.M."/>
            <person name="Angeli S."/>
            <person name="Foret S."/>
            <person name="Bucher G."/>
            <person name="Schuetz S."/>
            <person name="Maleszka R."/>
            <person name="Wimmer E.A."/>
            <person name="Beeman R.W."/>
            <person name="Lorenzen M."/>
            <person name="Tomoyasu Y."/>
            <person name="Miller S.C."/>
            <person name="Grossmann D."/>
            <person name="Bucher G."/>
        </authorList>
    </citation>
    <scope>NUCLEOTIDE SEQUENCE [LARGE SCALE GENOMIC DNA]</scope>
    <source>
        <strain evidence="11 12">Georgia GA2</strain>
    </source>
</reference>
<evidence type="ECO:0000256" key="7">
    <source>
        <dbReference type="ARBA" id="ARBA00023145"/>
    </source>
</evidence>
<dbReference type="GO" id="GO:0004252">
    <property type="term" value="F:serine-type endopeptidase activity"/>
    <property type="evidence" value="ECO:0007669"/>
    <property type="project" value="InterPro"/>
</dbReference>
<evidence type="ECO:0000256" key="4">
    <source>
        <dbReference type="ARBA" id="ARBA00022729"/>
    </source>
</evidence>
<dbReference type="FunFam" id="2.40.10.10:FF:000146">
    <property type="entry name" value="Serine protease 53"/>
    <property type="match status" value="1"/>
</dbReference>
<keyword evidence="7" id="KW-0865">Zymogen</keyword>
<dbReference type="PhylomeDB" id="A0A139WGV8"/>
<dbReference type="GO" id="GO:0006508">
    <property type="term" value="P:proteolysis"/>
    <property type="evidence" value="ECO:0007669"/>
    <property type="project" value="UniProtKB-KW"/>
</dbReference>
<keyword evidence="6" id="KW-0720">Serine protease</keyword>
<keyword evidence="2" id="KW-0964">Secreted</keyword>
<name>A0A139WGV8_TRICA</name>
<evidence type="ECO:0000256" key="1">
    <source>
        <dbReference type="ARBA" id="ARBA00004613"/>
    </source>
</evidence>
<evidence type="ECO:0000313" key="11">
    <source>
        <dbReference type="EMBL" id="KYB27136.1"/>
    </source>
</evidence>
<dbReference type="PROSITE" id="PS00134">
    <property type="entry name" value="TRYPSIN_HIS"/>
    <property type="match status" value="1"/>
</dbReference>
<feature type="chain" id="PRO_5007299972" evidence="9">
    <location>
        <begin position="17"/>
        <end position="451"/>
    </location>
</feature>
<evidence type="ECO:0000256" key="5">
    <source>
        <dbReference type="ARBA" id="ARBA00022801"/>
    </source>
</evidence>
<evidence type="ECO:0000313" key="12">
    <source>
        <dbReference type="Proteomes" id="UP000007266"/>
    </source>
</evidence>
<dbReference type="InterPro" id="IPR031986">
    <property type="entry name" value="GD_N"/>
</dbReference>
<dbReference type="AlphaFoldDB" id="A0A139WGV8"/>
<comment type="subcellular location">
    <subcellularLocation>
        <location evidence="1">Secreted</location>
    </subcellularLocation>
</comment>
<dbReference type="OMA" id="HEWMEDH"/>
<dbReference type="PANTHER" id="PTHR24260">
    <property type="match status" value="1"/>
</dbReference>
<dbReference type="Gene3D" id="2.40.10.10">
    <property type="entry name" value="Trypsin-like serine proteases"/>
    <property type="match status" value="1"/>
</dbReference>
<evidence type="ECO:0000256" key="9">
    <source>
        <dbReference type="SAM" id="SignalP"/>
    </source>
</evidence>
<keyword evidence="8" id="KW-1015">Disulfide bond</keyword>
<dbReference type="CDD" id="cd00190">
    <property type="entry name" value="Tryp_SPc"/>
    <property type="match status" value="1"/>
</dbReference>
<dbReference type="GO" id="GO:0045087">
    <property type="term" value="P:innate immune response"/>
    <property type="evidence" value="ECO:0000318"/>
    <property type="project" value="GO_Central"/>
</dbReference>
<dbReference type="eggNOG" id="KOG3627">
    <property type="taxonomic scope" value="Eukaryota"/>
</dbReference>
<proteinExistence type="predicted"/>
<protein>
    <submittedName>
        <fullName evidence="11">Serine protease gd-like protein</fullName>
    </submittedName>
</protein>
<dbReference type="PRINTS" id="PR00722">
    <property type="entry name" value="CHYMOTRYPSIN"/>
</dbReference>
<dbReference type="InterPro" id="IPR009003">
    <property type="entry name" value="Peptidase_S1_PA"/>
</dbReference>
<evidence type="ECO:0000259" key="10">
    <source>
        <dbReference type="PROSITE" id="PS50240"/>
    </source>
</evidence>
<keyword evidence="5" id="KW-0378">Hydrolase</keyword>
<dbReference type="InterPro" id="IPR051333">
    <property type="entry name" value="CLIP_Serine_Protease"/>
</dbReference>
<dbReference type="STRING" id="7070.A0A139WGV8"/>
<dbReference type="PANTHER" id="PTHR24260:SF143">
    <property type="entry name" value="SERINE PROTEASE GD-LIKE PROTEIN"/>
    <property type="match status" value="1"/>
</dbReference>
<dbReference type="EMBL" id="KQ971344">
    <property type="protein sequence ID" value="KYB27136.1"/>
    <property type="molecule type" value="Genomic_DNA"/>
</dbReference>
<evidence type="ECO:0000256" key="3">
    <source>
        <dbReference type="ARBA" id="ARBA00022670"/>
    </source>
</evidence>
<feature type="signal peptide" evidence="9">
    <location>
        <begin position="1"/>
        <end position="16"/>
    </location>
</feature>
<keyword evidence="3 11" id="KW-0645">Protease</keyword>
<dbReference type="InterPro" id="IPR001314">
    <property type="entry name" value="Peptidase_S1A"/>
</dbReference>
<dbReference type="Pfam" id="PF00089">
    <property type="entry name" value="Trypsin"/>
    <property type="match status" value="1"/>
</dbReference>
<dbReference type="SUPFAM" id="SSF50494">
    <property type="entry name" value="Trypsin-like serine proteases"/>
    <property type="match status" value="1"/>
</dbReference>
<gene>
    <name evidence="11" type="primary">AUGUSTUS-3.0.2_34720</name>
    <name evidence="11" type="ORF">TcasGA2_TC034720</name>
</gene>
<dbReference type="InParanoid" id="A0A139WGV8"/>
<dbReference type="Pfam" id="PF16030">
    <property type="entry name" value="GD_N"/>
    <property type="match status" value="1"/>
</dbReference>
<evidence type="ECO:0000256" key="8">
    <source>
        <dbReference type="ARBA" id="ARBA00023157"/>
    </source>
</evidence>
<dbReference type="InterPro" id="IPR018114">
    <property type="entry name" value="TRYPSIN_HIS"/>
</dbReference>
<organism evidence="11 12">
    <name type="scientific">Tribolium castaneum</name>
    <name type="common">Red flour beetle</name>
    <dbReference type="NCBI Taxonomy" id="7070"/>
    <lineage>
        <taxon>Eukaryota</taxon>
        <taxon>Metazoa</taxon>
        <taxon>Ecdysozoa</taxon>
        <taxon>Arthropoda</taxon>
        <taxon>Hexapoda</taxon>
        <taxon>Insecta</taxon>
        <taxon>Pterygota</taxon>
        <taxon>Neoptera</taxon>
        <taxon>Endopterygota</taxon>
        <taxon>Coleoptera</taxon>
        <taxon>Polyphaga</taxon>
        <taxon>Cucujiformia</taxon>
        <taxon>Tenebrionidae</taxon>
        <taxon>Tenebrionidae incertae sedis</taxon>
        <taxon>Tribolium</taxon>
    </lineage>
</organism>
<dbReference type="InterPro" id="IPR001254">
    <property type="entry name" value="Trypsin_dom"/>
</dbReference>